<proteinExistence type="predicted"/>
<accession>A0ABN9URH4</accession>
<feature type="chain" id="PRO_5045744850" evidence="1">
    <location>
        <begin position="19"/>
        <end position="232"/>
    </location>
</feature>
<evidence type="ECO:0000313" key="3">
    <source>
        <dbReference type="Proteomes" id="UP001189429"/>
    </source>
</evidence>
<feature type="signal peptide" evidence="1">
    <location>
        <begin position="1"/>
        <end position="18"/>
    </location>
</feature>
<protein>
    <submittedName>
        <fullName evidence="2">Uncharacterized protein</fullName>
    </submittedName>
</protein>
<organism evidence="2 3">
    <name type="scientific">Prorocentrum cordatum</name>
    <dbReference type="NCBI Taxonomy" id="2364126"/>
    <lineage>
        <taxon>Eukaryota</taxon>
        <taxon>Sar</taxon>
        <taxon>Alveolata</taxon>
        <taxon>Dinophyceae</taxon>
        <taxon>Prorocentrales</taxon>
        <taxon>Prorocentraceae</taxon>
        <taxon>Prorocentrum</taxon>
    </lineage>
</organism>
<dbReference type="Proteomes" id="UP001189429">
    <property type="component" value="Unassembled WGS sequence"/>
</dbReference>
<keyword evidence="3" id="KW-1185">Reference proteome</keyword>
<dbReference type="EMBL" id="CAUYUJ010016176">
    <property type="protein sequence ID" value="CAK0862620.1"/>
    <property type="molecule type" value="Genomic_DNA"/>
</dbReference>
<evidence type="ECO:0000256" key="1">
    <source>
        <dbReference type="SAM" id="SignalP"/>
    </source>
</evidence>
<reference evidence="2" key="1">
    <citation type="submission" date="2023-10" db="EMBL/GenBank/DDBJ databases">
        <authorList>
            <person name="Chen Y."/>
            <person name="Shah S."/>
            <person name="Dougan E. K."/>
            <person name="Thang M."/>
            <person name="Chan C."/>
        </authorList>
    </citation>
    <scope>NUCLEOTIDE SEQUENCE [LARGE SCALE GENOMIC DNA]</scope>
</reference>
<keyword evidence="1" id="KW-0732">Signal</keyword>
<evidence type="ECO:0000313" key="2">
    <source>
        <dbReference type="EMBL" id="CAK0862620.1"/>
    </source>
</evidence>
<gene>
    <name evidence="2" type="ORF">PCOR1329_LOCUS50983</name>
</gene>
<comment type="caution">
    <text evidence="2">The sequence shown here is derived from an EMBL/GenBank/DDBJ whole genome shotgun (WGS) entry which is preliminary data.</text>
</comment>
<name>A0ABN9URH4_9DINO</name>
<sequence length="232" mass="25274">MPTARALFFPILFQLATAARPSKSAALLEGQVGANGKIMEGRQGAKSVAKLNTSSADVDGVCCLCSVFASYLGDGKIYTPEVRDKTYGARGAPKTVIQDGTLSVWVGAQTVPLFCLVEVEAKYDLGPMGAWGRKCADYCPEKGDVKYRYVIGYHADDEKGVHHVKGACEGSRDSRLFYQHAVEKYDIGSTSDSRTVGVGHVLDSSSAFMRRYGLQNVPYRLPKCSTIERKLW</sequence>